<gene>
    <name evidence="2" type="ORF">R1flu_009983</name>
</gene>
<comment type="caution">
    <text evidence="2">The sequence shown here is derived from an EMBL/GenBank/DDBJ whole genome shotgun (WGS) entry which is preliminary data.</text>
</comment>
<protein>
    <submittedName>
        <fullName evidence="2">Uncharacterized protein</fullName>
    </submittedName>
</protein>
<organism evidence="2 3">
    <name type="scientific">Riccia fluitans</name>
    <dbReference type="NCBI Taxonomy" id="41844"/>
    <lineage>
        <taxon>Eukaryota</taxon>
        <taxon>Viridiplantae</taxon>
        <taxon>Streptophyta</taxon>
        <taxon>Embryophyta</taxon>
        <taxon>Marchantiophyta</taxon>
        <taxon>Marchantiopsida</taxon>
        <taxon>Marchantiidae</taxon>
        <taxon>Marchantiales</taxon>
        <taxon>Ricciaceae</taxon>
        <taxon>Riccia</taxon>
    </lineage>
</organism>
<feature type="region of interest" description="Disordered" evidence="1">
    <location>
        <begin position="24"/>
        <end position="43"/>
    </location>
</feature>
<name>A0ABD1Z3Q0_9MARC</name>
<sequence length="79" mass="8720">MLVGYLVPMVIARNSTRHIPNAKVARLEEKSRRQPTVPQVSGVDHSASQYNYHSLLMACGSRTNSAMRASTALMDRSFG</sequence>
<keyword evidence="3" id="KW-1185">Reference proteome</keyword>
<proteinExistence type="predicted"/>
<evidence type="ECO:0000256" key="1">
    <source>
        <dbReference type="SAM" id="MobiDB-lite"/>
    </source>
</evidence>
<dbReference type="EMBL" id="JBHFFA010000002">
    <property type="protein sequence ID" value="KAL2642396.1"/>
    <property type="molecule type" value="Genomic_DNA"/>
</dbReference>
<reference evidence="2 3" key="1">
    <citation type="submission" date="2024-09" db="EMBL/GenBank/DDBJ databases">
        <title>Chromosome-scale assembly of Riccia fluitans.</title>
        <authorList>
            <person name="Paukszto L."/>
            <person name="Sawicki J."/>
            <person name="Karawczyk K."/>
            <person name="Piernik-Szablinska J."/>
            <person name="Szczecinska M."/>
            <person name="Mazdziarz M."/>
        </authorList>
    </citation>
    <scope>NUCLEOTIDE SEQUENCE [LARGE SCALE GENOMIC DNA]</scope>
    <source>
        <strain evidence="2">Rf_01</strain>
        <tissue evidence="2">Aerial parts of the thallus</tissue>
    </source>
</reference>
<accession>A0ABD1Z3Q0</accession>
<evidence type="ECO:0000313" key="2">
    <source>
        <dbReference type="EMBL" id="KAL2642396.1"/>
    </source>
</evidence>
<dbReference type="AlphaFoldDB" id="A0ABD1Z3Q0"/>
<dbReference type="Proteomes" id="UP001605036">
    <property type="component" value="Unassembled WGS sequence"/>
</dbReference>
<evidence type="ECO:0000313" key="3">
    <source>
        <dbReference type="Proteomes" id="UP001605036"/>
    </source>
</evidence>